<sequence>MAEHPRPQRVPGEVERVSLDQLPARGRTASSGYVEAITILPADRAPQFSAVVTGADPVRRGGAPAARIRLAWLGQHRVPGVEAGIRIGFEGMVFLVNGLPTMYNPR</sequence>
<evidence type="ECO:0000313" key="2">
    <source>
        <dbReference type="Proteomes" id="UP000523795"/>
    </source>
</evidence>
<dbReference type="EMBL" id="JAAZSR010000085">
    <property type="protein sequence ID" value="NKX50376.1"/>
    <property type="molecule type" value="Genomic_DNA"/>
</dbReference>
<evidence type="ECO:0000313" key="1">
    <source>
        <dbReference type="EMBL" id="NKX50376.1"/>
    </source>
</evidence>
<gene>
    <name evidence="1" type="ORF">HER39_07315</name>
</gene>
<name>A0ABX1JNR9_9MICC</name>
<dbReference type="Proteomes" id="UP000523795">
    <property type="component" value="Unassembled WGS sequence"/>
</dbReference>
<comment type="caution">
    <text evidence="1">The sequence shown here is derived from an EMBL/GenBank/DDBJ whole genome shotgun (WGS) entry which is preliminary data.</text>
</comment>
<accession>A0ABX1JNR9</accession>
<feature type="non-terminal residue" evidence="1">
    <location>
        <position position="106"/>
    </location>
</feature>
<organism evidence="1 2">
    <name type="scientific">Arthrobacter deserti</name>
    <dbReference type="NCBI Taxonomy" id="1742687"/>
    <lineage>
        <taxon>Bacteria</taxon>
        <taxon>Bacillati</taxon>
        <taxon>Actinomycetota</taxon>
        <taxon>Actinomycetes</taxon>
        <taxon>Micrococcales</taxon>
        <taxon>Micrococcaceae</taxon>
        <taxon>Arthrobacter</taxon>
    </lineage>
</organism>
<keyword evidence="2" id="KW-1185">Reference proteome</keyword>
<protein>
    <submittedName>
        <fullName evidence="1">Uncharacterized protein</fullName>
    </submittedName>
</protein>
<reference evidence="1 2" key="1">
    <citation type="submission" date="2020-04" db="EMBL/GenBank/DDBJ databases">
        <authorList>
            <person name="Liu S."/>
        </authorList>
    </citation>
    <scope>NUCLEOTIDE SEQUENCE [LARGE SCALE GENOMIC DNA]</scope>
    <source>
        <strain evidence="1 2">CGMCC 1.15091</strain>
    </source>
</reference>
<proteinExistence type="predicted"/>